<gene>
    <name evidence="1" type="ORF">IEQ34_022863</name>
</gene>
<evidence type="ECO:0000313" key="2">
    <source>
        <dbReference type="Proteomes" id="UP000775213"/>
    </source>
</evidence>
<sequence>MVCAPFYMPVDARDFFSLRQPLVPFYISDFSKLLFNSGGLLVGKGLVVRHLTVDILERGEDLNLESPGEVDSLYL</sequence>
<name>A0AAV7G093_DENCH</name>
<keyword evidence="2" id="KW-1185">Reference proteome</keyword>
<reference evidence="1 2" key="1">
    <citation type="journal article" date="2021" name="Hortic Res">
        <title>Chromosome-scale assembly of the Dendrobium chrysotoxum genome enhances the understanding of orchid evolution.</title>
        <authorList>
            <person name="Zhang Y."/>
            <person name="Zhang G.Q."/>
            <person name="Zhang D."/>
            <person name="Liu X.D."/>
            <person name="Xu X.Y."/>
            <person name="Sun W.H."/>
            <person name="Yu X."/>
            <person name="Zhu X."/>
            <person name="Wang Z.W."/>
            <person name="Zhao X."/>
            <person name="Zhong W.Y."/>
            <person name="Chen H."/>
            <person name="Yin W.L."/>
            <person name="Huang T."/>
            <person name="Niu S.C."/>
            <person name="Liu Z.J."/>
        </authorList>
    </citation>
    <scope>NUCLEOTIDE SEQUENCE [LARGE SCALE GENOMIC DNA]</scope>
    <source>
        <strain evidence="1">Lindl</strain>
    </source>
</reference>
<accession>A0AAV7G093</accession>
<dbReference type="EMBL" id="JAGFBR010000019">
    <property type="protein sequence ID" value="KAH0449063.1"/>
    <property type="molecule type" value="Genomic_DNA"/>
</dbReference>
<comment type="caution">
    <text evidence="1">The sequence shown here is derived from an EMBL/GenBank/DDBJ whole genome shotgun (WGS) entry which is preliminary data.</text>
</comment>
<evidence type="ECO:0000313" key="1">
    <source>
        <dbReference type="EMBL" id="KAH0449063.1"/>
    </source>
</evidence>
<dbReference type="AlphaFoldDB" id="A0AAV7G093"/>
<organism evidence="1 2">
    <name type="scientific">Dendrobium chrysotoxum</name>
    <name type="common">Orchid</name>
    <dbReference type="NCBI Taxonomy" id="161865"/>
    <lineage>
        <taxon>Eukaryota</taxon>
        <taxon>Viridiplantae</taxon>
        <taxon>Streptophyta</taxon>
        <taxon>Embryophyta</taxon>
        <taxon>Tracheophyta</taxon>
        <taxon>Spermatophyta</taxon>
        <taxon>Magnoliopsida</taxon>
        <taxon>Liliopsida</taxon>
        <taxon>Asparagales</taxon>
        <taxon>Orchidaceae</taxon>
        <taxon>Epidendroideae</taxon>
        <taxon>Malaxideae</taxon>
        <taxon>Dendrobiinae</taxon>
        <taxon>Dendrobium</taxon>
    </lineage>
</organism>
<proteinExistence type="predicted"/>
<dbReference type="Proteomes" id="UP000775213">
    <property type="component" value="Unassembled WGS sequence"/>
</dbReference>
<protein>
    <submittedName>
        <fullName evidence="1">Uncharacterized protein</fullName>
    </submittedName>
</protein>